<reference evidence="1 2" key="1">
    <citation type="submission" date="2019-05" db="EMBL/GenBank/DDBJ databases">
        <title>Another draft genome of Portunus trituberculatus and its Hox gene families provides insights of decapod evolution.</title>
        <authorList>
            <person name="Jeong J.-H."/>
            <person name="Song I."/>
            <person name="Kim S."/>
            <person name="Choi T."/>
            <person name="Kim D."/>
            <person name="Ryu S."/>
            <person name="Kim W."/>
        </authorList>
    </citation>
    <scope>NUCLEOTIDE SEQUENCE [LARGE SCALE GENOMIC DNA]</scope>
    <source>
        <tissue evidence="1">Muscle</tissue>
    </source>
</reference>
<keyword evidence="2" id="KW-1185">Reference proteome</keyword>
<name>A0A5B7EQV4_PORTR</name>
<proteinExistence type="predicted"/>
<evidence type="ECO:0000313" key="1">
    <source>
        <dbReference type="EMBL" id="MPC35509.1"/>
    </source>
</evidence>
<accession>A0A5B7EQV4</accession>
<sequence length="112" mass="12293">MKRNVALRRMKSNNVTRLLYSSIEPSEDSSGGSTSPSNHTVRVSKKLRKNCAISSSRGSFKFMLSISATLCLATNTITKHPAATTRQITQFTTILLMCSLAISEGVLQFLPR</sequence>
<dbReference type="EMBL" id="VSRR010003292">
    <property type="protein sequence ID" value="MPC35509.1"/>
    <property type="molecule type" value="Genomic_DNA"/>
</dbReference>
<comment type="caution">
    <text evidence="1">The sequence shown here is derived from an EMBL/GenBank/DDBJ whole genome shotgun (WGS) entry which is preliminary data.</text>
</comment>
<gene>
    <name evidence="1" type="ORF">E2C01_028933</name>
</gene>
<dbReference type="Proteomes" id="UP000324222">
    <property type="component" value="Unassembled WGS sequence"/>
</dbReference>
<dbReference type="AlphaFoldDB" id="A0A5B7EQV4"/>
<protein>
    <submittedName>
        <fullName evidence="1">Uncharacterized protein</fullName>
    </submittedName>
</protein>
<evidence type="ECO:0000313" key="2">
    <source>
        <dbReference type="Proteomes" id="UP000324222"/>
    </source>
</evidence>
<organism evidence="1 2">
    <name type="scientific">Portunus trituberculatus</name>
    <name type="common">Swimming crab</name>
    <name type="synonym">Neptunus trituberculatus</name>
    <dbReference type="NCBI Taxonomy" id="210409"/>
    <lineage>
        <taxon>Eukaryota</taxon>
        <taxon>Metazoa</taxon>
        <taxon>Ecdysozoa</taxon>
        <taxon>Arthropoda</taxon>
        <taxon>Crustacea</taxon>
        <taxon>Multicrustacea</taxon>
        <taxon>Malacostraca</taxon>
        <taxon>Eumalacostraca</taxon>
        <taxon>Eucarida</taxon>
        <taxon>Decapoda</taxon>
        <taxon>Pleocyemata</taxon>
        <taxon>Brachyura</taxon>
        <taxon>Eubrachyura</taxon>
        <taxon>Portunoidea</taxon>
        <taxon>Portunidae</taxon>
        <taxon>Portuninae</taxon>
        <taxon>Portunus</taxon>
    </lineage>
</organism>